<evidence type="ECO:0000256" key="1">
    <source>
        <dbReference type="ARBA" id="ARBA00004123"/>
    </source>
</evidence>
<dbReference type="Pfam" id="PF03031">
    <property type="entry name" value="NIF"/>
    <property type="match status" value="2"/>
</dbReference>
<evidence type="ECO:0000256" key="2">
    <source>
        <dbReference type="ARBA" id="ARBA00022801"/>
    </source>
</evidence>
<evidence type="ECO:0000313" key="9">
    <source>
        <dbReference type="Proteomes" id="UP000823674"/>
    </source>
</evidence>
<dbReference type="CDD" id="cd07521">
    <property type="entry name" value="HAD_FCP1-like"/>
    <property type="match status" value="2"/>
</dbReference>
<proteinExistence type="predicted"/>
<dbReference type="PROSITE" id="PS50969">
    <property type="entry name" value="FCP1"/>
    <property type="match status" value="2"/>
</dbReference>
<protein>
    <recommendedName>
        <fullName evidence="6">RNA polymerase II C-terminal domain phosphatase-like</fullName>
        <ecNumber evidence="6">3.1.3.16</ecNumber>
    </recommendedName>
</protein>
<evidence type="ECO:0000256" key="3">
    <source>
        <dbReference type="ARBA" id="ARBA00023242"/>
    </source>
</evidence>
<evidence type="ECO:0000259" key="7">
    <source>
        <dbReference type="PROSITE" id="PS50969"/>
    </source>
</evidence>
<evidence type="ECO:0000256" key="4">
    <source>
        <dbReference type="ARBA" id="ARBA00047761"/>
    </source>
</evidence>
<dbReference type="InterPro" id="IPR004274">
    <property type="entry name" value="FCP1_dom"/>
</dbReference>
<evidence type="ECO:0000256" key="6">
    <source>
        <dbReference type="RuleBase" id="RU366066"/>
    </source>
</evidence>
<dbReference type="NCBIfam" id="TIGR02250">
    <property type="entry name" value="FCP1_euk"/>
    <property type="match status" value="2"/>
</dbReference>
<evidence type="ECO:0000256" key="5">
    <source>
        <dbReference type="ARBA" id="ARBA00048336"/>
    </source>
</evidence>
<reference evidence="8 9" key="1">
    <citation type="submission" date="2021-03" db="EMBL/GenBank/DDBJ databases">
        <authorList>
            <person name="King G.J."/>
            <person name="Bancroft I."/>
            <person name="Baten A."/>
            <person name="Bloomfield J."/>
            <person name="Borpatragohain P."/>
            <person name="He Z."/>
            <person name="Irish N."/>
            <person name="Irwin J."/>
            <person name="Liu K."/>
            <person name="Mauleon R.P."/>
            <person name="Moore J."/>
            <person name="Morris R."/>
            <person name="Ostergaard L."/>
            <person name="Wang B."/>
            <person name="Wells R."/>
        </authorList>
    </citation>
    <scope>NUCLEOTIDE SEQUENCE [LARGE SCALE GENOMIC DNA]</scope>
    <source>
        <strain evidence="8">R-o-18</strain>
        <tissue evidence="8">Leaf</tissue>
    </source>
</reference>
<organism evidence="8 9">
    <name type="scientific">Brassica rapa subsp. trilocularis</name>
    <dbReference type="NCBI Taxonomy" id="1813537"/>
    <lineage>
        <taxon>Eukaryota</taxon>
        <taxon>Viridiplantae</taxon>
        <taxon>Streptophyta</taxon>
        <taxon>Embryophyta</taxon>
        <taxon>Tracheophyta</taxon>
        <taxon>Spermatophyta</taxon>
        <taxon>Magnoliopsida</taxon>
        <taxon>eudicotyledons</taxon>
        <taxon>Gunneridae</taxon>
        <taxon>Pentapetalae</taxon>
        <taxon>rosids</taxon>
        <taxon>malvids</taxon>
        <taxon>Brassicales</taxon>
        <taxon>Brassicaceae</taxon>
        <taxon>Brassiceae</taxon>
        <taxon>Brassica</taxon>
    </lineage>
</organism>
<dbReference type="SMART" id="SM00577">
    <property type="entry name" value="CPDc"/>
    <property type="match status" value="2"/>
</dbReference>
<gene>
    <name evidence="8" type="primary">A03p043950.1_BraROA</name>
    <name evidence="8" type="ORF">IGI04_012082</name>
</gene>
<dbReference type="Proteomes" id="UP000823674">
    <property type="component" value="Chromosome A03"/>
</dbReference>
<name>A0ABQ7N4X8_BRACM</name>
<feature type="domain" description="FCP1 homology" evidence="7">
    <location>
        <begin position="73"/>
        <end position="252"/>
    </location>
</feature>
<dbReference type="InterPro" id="IPR036412">
    <property type="entry name" value="HAD-like_sf"/>
</dbReference>
<dbReference type="InterPro" id="IPR039189">
    <property type="entry name" value="Fcp1"/>
</dbReference>
<dbReference type="PANTHER" id="PTHR23081:SF21">
    <property type="entry name" value="RNA POLYMERASE II C-TERMINAL DOMAIN PHOSPHATASE-LIKE-RELATED"/>
    <property type="match status" value="1"/>
</dbReference>
<comment type="subcellular location">
    <subcellularLocation>
        <location evidence="1 6">Nucleus</location>
    </subcellularLocation>
</comment>
<comment type="catalytic activity">
    <reaction evidence="5 6">
        <text>O-phospho-L-threonyl-[protein] + H2O = L-threonyl-[protein] + phosphate</text>
        <dbReference type="Rhea" id="RHEA:47004"/>
        <dbReference type="Rhea" id="RHEA-COMP:11060"/>
        <dbReference type="Rhea" id="RHEA-COMP:11605"/>
        <dbReference type="ChEBI" id="CHEBI:15377"/>
        <dbReference type="ChEBI" id="CHEBI:30013"/>
        <dbReference type="ChEBI" id="CHEBI:43474"/>
        <dbReference type="ChEBI" id="CHEBI:61977"/>
        <dbReference type="EC" id="3.1.3.16"/>
    </reaction>
</comment>
<dbReference type="PANTHER" id="PTHR23081">
    <property type="entry name" value="RNA POLYMERASE II CTD PHOSPHATASE"/>
    <property type="match status" value="1"/>
</dbReference>
<sequence>MSVLEAVINTSFSPSSNTCLHSVSLHGICIACNSIVDELDLYRRPFEYLSPGLQLTQDAVALTKRLETLSSSLGKQKLHLVLDLDHTLLQAEKVYRLAEAERYLIGEAGSRDDLWKLKSSDFLVKLRPLLRDFLREANKMFTMHVYTMGTRSYAEAILELIDPDRFYFGKRVITRDESPCTKTLDLVLADERGVMIVDDTRDVWPDHKSNLIVISRYKYFRMKRSQHSKPYSEEKTDESESKSGLVDVFRILKEVHRRFFKVREELASKDVRLLLQEIAFNPNGEETMSLVENHSLEPRAKRQRIELVINTSSYLPSSRRCRHWFVRYGICTTCKSTVDESQGRAFDYLSHGLQLSHEAVAVTKHLTTLVSCSNEKKLHLVLDLDHTLLHTTRIPRLTQAEKYLIEEADSNTRDDLYKWKAPGDPLVFLTKLRPYVREFLKEANEMFTMYAYTMGNRDYSKFILDVIDPKQIYFGERVITRDESPYMKTLDLVLAHERGVVIVDDTRDVWPDHKRNLIEISRYKYFRMNNSRHSKPYSEEKIDESEGNGGLANVLKLLKEVHCEFFRVADEKELESKDVRLLLQEIEFNRINKEYFIR</sequence>
<keyword evidence="9" id="KW-1185">Reference proteome</keyword>
<comment type="function">
    <text evidence="6">This promotes the activity of RNA polymerase II.</text>
</comment>
<comment type="caution">
    <text evidence="8">The sequence shown here is derived from an EMBL/GenBank/DDBJ whole genome shotgun (WGS) entry which is preliminary data.</text>
</comment>
<keyword evidence="2 6" id="KW-0378">Hydrolase</keyword>
<dbReference type="InterPro" id="IPR011947">
    <property type="entry name" value="FCP1_euk"/>
</dbReference>
<dbReference type="EMBL" id="JADBGQ010000003">
    <property type="protein sequence ID" value="KAG5405963.1"/>
    <property type="molecule type" value="Genomic_DNA"/>
</dbReference>
<dbReference type="SUPFAM" id="SSF56784">
    <property type="entry name" value="HAD-like"/>
    <property type="match status" value="2"/>
</dbReference>
<accession>A0ABQ7N4X8</accession>
<keyword evidence="3 6" id="KW-0539">Nucleus</keyword>
<comment type="catalytic activity">
    <reaction evidence="4 6">
        <text>O-phospho-L-seryl-[protein] + H2O = L-seryl-[protein] + phosphate</text>
        <dbReference type="Rhea" id="RHEA:20629"/>
        <dbReference type="Rhea" id="RHEA-COMP:9863"/>
        <dbReference type="Rhea" id="RHEA-COMP:11604"/>
        <dbReference type="ChEBI" id="CHEBI:15377"/>
        <dbReference type="ChEBI" id="CHEBI:29999"/>
        <dbReference type="ChEBI" id="CHEBI:43474"/>
        <dbReference type="ChEBI" id="CHEBI:83421"/>
        <dbReference type="EC" id="3.1.3.16"/>
    </reaction>
</comment>
<dbReference type="InterPro" id="IPR023214">
    <property type="entry name" value="HAD_sf"/>
</dbReference>
<dbReference type="EC" id="3.1.3.16" evidence="6"/>
<evidence type="ECO:0000313" key="8">
    <source>
        <dbReference type="EMBL" id="KAG5405963.1"/>
    </source>
</evidence>
<feature type="domain" description="FCP1 homology" evidence="7">
    <location>
        <begin position="373"/>
        <end position="545"/>
    </location>
</feature>
<dbReference type="Gene3D" id="3.40.50.1000">
    <property type="entry name" value="HAD superfamily/HAD-like"/>
    <property type="match status" value="2"/>
</dbReference>